<dbReference type="Proteomes" id="UP001228905">
    <property type="component" value="Unassembled WGS sequence"/>
</dbReference>
<proteinExistence type="predicted"/>
<keyword evidence="1" id="KW-1133">Transmembrane helix</keyword>
<evidence type="ECO:0000256" key="1">
    <source>
        <dbReference type="SAM" id="Phobius"/>
    </source>
</evidence>
<dbReference type="EMBL" id="JAUSVS010000005">
    <property type="protein sequence ID" value="MDQ0464931.1"/>
    <property type="molecule type" value="Genomic_DNA"/>
</dbReference>
<dbReference type="RefSeq" id="WP_307349945.1">
    <property type="nucleotide sequence ID" value="NZ_JAUSVS010000005.1"/>
</dbReference>
<evidence type="ECO:0000256" key="2">
    <source>
        <dbReference type="SAM" id="SignalP"/>
    </source>
</evidence>
<name>A0ABU0ISF4_9CAUL</name>
<keyword evidence="4" id="KW-1185">Reference proteome</keyword>
<feature type="transmembrane region" description="Helical" evidence="1">
    <location>
        <begin position="120"/>
        <end position="138"/>
    </location>
</feature>
<comment type="caution">
    <text evidence="3">The sequence shown here is derived from an EMBL/GenBank/DDBJ whole genome shotgun (WGS) entry which is preliminary data.</text>
</comment>
<organism evidence="3 4">
    <name type="scientific">Caulobacter ginsengisoli</name>
    <dbReference type="NCBI Taxonomy" id="400775"/>
    <lineage>
        <taxon>Bacteria</taxon>
        <taxon>Pseudomonadati</taxon>
        <taxon>Pseudomonadota</taxon>
        <taxon>Alphaproteobacteria</taxon>
        <taxon>Caulobacterales</taxon>
        <taxon>Caulobacteraceae</taxon>
        <taxon>Caulobacter</taxon>
    </lineage>
</organism>
<feature type="chain" id="PRO_5047139309" evidence="2">
    <location>
        <begin position="22"/>
        <end position="147"/>
    </location>
</feature>
<protein>
    <submittedName>
        <fullName evidence="3">Uncharacterized protein</fullName>
    </submittedName>
</protein>
<keyword evidence="2" id="KW-0732">Signal</keyword>
<evidence type="ECO:0000313" key="4">
    <source>
        <dbReference type="Proteomes" id="UP001228905"/>
    </source>
</evidence>
<gene>
    <name evidence="3" type="ORF">QO010_002715</name>
</gene>
<reference evidence="3 4" key="1">
    <citation type="submission" date="2023-07" db="EMBL/GenBank/DDBJ databases">
        <title>Genomic Encyclopedia of Type Strains, Phase IV (KMG-IV): sequencing the most valuable type-strain genomes for metagenomic binning, comparative biology and taxonomic classification.</title>
        <authorList>
            <person name="Goeker M."/>
        </authorList>
    </citation>
    <scope>NUCLEOTIDE SEQUENCE [LARGE SCALE GENOMIC DNA]</scope>
    <source>
        <strain evidence="3 4">DSM 18695</strain>
    </source>
</reference>
<accession>A0ABU0ISF4</accession>
<keyword evidence="1" id="KW-0472">Membrane</keyword>
<keyword evidence="1" id="KW-0812">Transmembrane</keyword>
<sequence length="147" mass="14831">MIRRIAVAATIGLLLSSQAMAGEVRLAGVQGSVLVNQNGRFVPVTASTKLKAGDRVMAMDGSASVTYADGCKVSVGSRSMATVGAASPCASGSSGVVRAAAADGYDDNKKGYIWDDSTGLWLWVGFGVVTVAVVGSALSDDETPSSP</sequence>
<feature type="signal peptide" evidence="2">
    <location>
        <begin position="1"/>
        <end position="21"/>
    </location>
</feature>
<evidence type="ECO:0000313" key="3">
    <source>
        <dbReference type="EMBL" id="MDQ0464931.1"/>
    </source>
</evidence>